<dbReference type="GO" id="GO:0009279">
    <property type="term" value="C:cell outer membrane"/>
    <property type="evidence" value="ECO:0007669"/>
    <property type="project" value="UniProtKB-SubCell"/>
</dbReference>
<dbReference type="PANTHER" id="PTHR30069:SF29">
    <property type="entry name" value="HEMOGLOBIN AND HEMOGLOBIN-HAPTOGLOBIN-BINDING PROTEIN 1-RELATED"/>
    <property type="match status" value="1"/>
</dbReference>
<keyword evidence="3 11" id="KW-0813">Transport</keyword>
<evidence type="ECO:0000259" key="13">
    <source>
        <dbReference type="Pfam" id="PF00593"/>
    </source>
</evidence>
<proteinExistence type="inferred from homology"/>
<evidence type="ECO:0000256" key="8">
    <source>
        <dbReference type="ARBA" id="ARBA00023136"/>
    </source>
</evidence>
<dbReference type="AlphaFoldDB" id="A0A4R1XK67"/>
<dbReference type="InterPro" id="IPR039426">
    <property type="entry name" value="TonB-dep_rcpt-like"/>
</dbReference>
<evidence type="ECO:0000256" key="10">
    <source>
        <dbReference type="ARBA" id="ARBA00023237"/>
    </source>
</evidence>
<evidence type="ECO:0000256" key="9">
    <source>
        <dbReference type="ARBA" id="ARBA00023170"/>
    </source>
</evidence>
<organism evidence="15 16">
    <name type="scientific">Acinetobacter calcoaceticus</name>
    <dbReference type="NCBI Taxonomy" id="471"/>
    <lineage>
        <taxon>Bacteria</taxon>
        <taxon>Pseudomonadati</taxon>
        <taxon>Pseudomonadota</taxon>
        <taxon>Gammaproteobacteria</taxon>
        <taxon>Moraxellales</taxon>
        <taxon>Moraxellaceae</taxon>
        <taxon>Acinetobacter</taxon>
        <taxon>Acinetobacter calcoaceticus/baumannii complex</taxon>
    </lineage>
</organism>
<comment type="subcellular location">
    <subcellularLocation>
        <location evidence="1 11">Cell outer membrane</location>
        <topology evidence="1 11">Multi-pass membrane protein</topology>
    </subcellularLocation>
</comment>
<keyword evidence="7 12" id="KW-0798">TonB box</keyword>
<keyword evidence="10 11" id="KW-0998">Cell outer membrane</keyword>
<evidence type="ECO:0000256" key="6">
    <source>
        <dbReference type="ARBA" id="ARBA00022729"/>
    </source>
</evidence>
<evidence type="ECO:0000259" key="14">
    <source>
        <dbReference type="Pfam" id="PF07715"/>
    </source>
</evidence>
<accession>A0A4R1XK67</accession>
<keyword evidence="4 11" id="KW-1134">Transmembrane beta strand</keyword>
<evidence type="ECO:0000256" key="3">
    <source>
        <dbReference type="ARBA" id="ARBA00022448"/>
    </source>
</evidence>
<dbReference type="GO" id="GO:0015344">
    <property type="term" value="F:siderophore uptake transmembrane transporter activity"/>
    <property type="evidence" value="ECO:0007669"/>
    <property type="project" value="TreeGrafter"/>
</dbReference>
<evidence type="ECO:0000256" key="2">
    <source>
        <dbReference type="ARBA" id="ARBA00008143"/>
    </source>
</evidence>
<reference evidence="15 16" key="1">
    <citation type="submission" date="2019-03" db="EMBL/GenBank/DDBJ databases">
        <title>Genomic analyses of the natural microbiome of Caenorhabditis elegans.</title>
        <authorList>
            <person name="Samuel B."/>
        </authorList>
    </citation>
    <scope>NUCLEOTIDE SEQUENCE [LARGE SCALE GENOMIC DNA]</scope>
    <source>
        <strain evidence="15 16">JUb89</strain>
    </source>
</reference>
<sequence>MKTTYHPKTSQNLVISEPSAFSLSALTLCIGTFMLSGMAQASPIAQPVAQVQQAVQLPVIKVTAQQEAINQLKIDREQLERNGANDMASIVKYLPLVSAPAAVSGSGNAWDGSGTSGYNIRGVDGNRVGIDIDGVDLASGAPRPDSYKTTTSGVGRDFIDPEMMSQVDITSGTTGAHSDGLGGRVSFKTKSPDDYLNTELNKNKNLYGEYKAGYSSANDAWLNSVTAAVGNESVKALVAYAHRQGKETKSEGKLKENPVDWNSDAILSRVLWNITPQQQLGFTFDYYTRDTDRFIDANTLGAKSYPKGGTQAEVAERTRYALDYSLEQQTIAFDELKAQAYYQNTSNENRFNTFYIGREGAYNREINNDFKSTVWGLKLDANKTIQNHELRYGLGGSTTTDDRPWVEHNLNKGSSFTQNRMVKADTDKYFAYISDQMSFNVLNRNLKVTPGLRYEYQKLTPKNNNVYSAADKQAQIKQNDSDYFAPSLNLSYQLGQNYLSYFNYSRGVRIPSAAEMMGSYEPGKYYSVLGNSNLKKESSDAFELGFKTTPIKGLSIDINGFYTQYKDFIDYRVADQKASNDDWFTLQLDNIADVNIWGGELAARLELGEFFDQSQGYSVNFTAGKAKASGQKNDGSKAVINSVQPEKASLAFNYDAPDQVYGLSLKATAVGSRQAGDDELRVPGGRPNQPYKNVAGYAVADLSAYWNVNKYTTVNLGLNNIFDKKYADYAKVGLLTKYDAVGQANLIDRAIEPGRNVVASVQFKY</sequence>
<dbReference type="EMBL" id="SLVJ01000020">
    <property type="protein sequence ID" value="TCM63699.1"/>
    <property type="molecule type" value="Genomic_DNA"/>
</dbReference>
<name>A0A4R1XK67_ACICA</name>
<dbReference type="Gene3D" id="2.40.170.20">
    <property type="entry name" value="TonB-dependent receptor, beta-barrel domain"/>
    <property type="match status" value="1"/>
</dbReference>
<evidence type="ECO:0000256" key="7">
    <source>
        <dbReference type="ARBA" id="ARBA00023077"/>
    </source>
</evidence>
<dbReference type="PROSITE" id="PS52016">
    <property type="entry name" value="TONB_DEPENDENT_REC_3"/>
    <property type="match status" value="1"/>
</dbReference>
<dbReference type="GO" id="GO:0044718">
    <property type="term" value="P:siderophore transmembrane transport"/>
    <property type="evidence" value="ECO:0007669"/>
    <property type="project" value="TreeGrafter"/>
</dbReference>
<dbReference type="Pfam" id="PF00593">
    <property type="entry name" value="TonB_dep_Rec_b-barrel"/>
    <property type="match status" value="1"/>
</dbReference>
<keyword evidence="8 11" id="KW-0472">Membrane</keyword>
<dbReference type="NCBIfam" id="TIGR01786">
    <property type="entry name" value="TonB-hemlactrns"/>
    <property type="match status" value="1"/>
</dbReference>
<dbReference type="InterPro" id="IPR000531">
    <property type="entry name" value="Beta-barrel_TonB"/>
</dbReference>
<dbReference type="InterPro" id="IPR010949">
    <property type="entry name" value="TonB_Hb/transfer/lactofer_rcpt"/>
</dbReference>
<comment type="caution">
    <text evidence="15">The sequence shown here is derived from an EMBL/GenBank/DDBJ whole genome shotgun (WGS) entry which is preliminary data.</text>
</comment>
<evidence type="ECO:0000313" key="16">
    <source>
        <dbReference type="Proteomes" id="UP000294963"/>
    </source>
</evidence>
<dbReference type="CDD" id="cd01347">
    <property type="entry name" value="ligand_gated_channel"/>
    <property type="match status" value="1"/>
</dbReference>
<keyword evidence="9 15" id="KW-0675">Receptor</keyword>
<evidence type="ECO:0000256" key="11">
    <source>
        <dbReference type="PROSITE-ProRule" id="PRU01360"/>
    </source>
</evidence>
<protein>
    <submittedName>
        <fullName evidence="15">Hemoglobin/transferrin/lactoferrin receptor protein</fullName>
    </submittedName>
</protein>
<keyword evidence="16" id="KW-1185">Reference proteome</keyword>
<evidence type="ECO:0000256" key="12">
    <source>
        <dbReference type="RuleBase" id="RU003357"/>
    </source>
</evidence>
<comment type="similarity">
    <text evidence="2">Belongs to the TonB-dependent receptor family. Hemoglobin/haptoglobin binding protein subfamily.</text>
</comment>
<keyword evidence="5 11" id="KW-0812">Transmembrane</keyword>
<evidence type="ECO:0000256" key="1">
    <source>
        <dbReference type="ARBA" id="ARBA00004571"/>
    </source>
</evidence>
<evidence type="ECO:0000256" key="4">
    <source>
        <dbReference type="ARBA" id="ARBA00022452"/>
    </source>
</evidence>
<dbReference type="InterPro" id="IPR012910">
    <property type="entry name" value="Plug_dom"/>
</dbReference>
<gene>
    <name evidence="15" type="ORF">EC844_1203</name>
</gene>
<dbReference type="InterPro" id="IPR037066">
    <property type="entry name" value="Plug_dom_sf"/>
</dbReference>
<dbReference type="SUPFAM" id="SSF56935">
    <property type="entry name" value="Porins"/>
    <property type="match status" value="1"/>
</dbReference>
<keyword evidence="6" id="KW-0732">Signal</keyword>
<dbReference type="Pfam" id="PF07715">
    <property type="entry name" value="Plug"/>
    <property type="match status" value="1"/>
</dbReference>
<feature type="domain" description="TonB-dependent receptor-like beta-barrel" evidence="13">
    <location>
        <begin position="274"/>
        <end position="721"/>
    </location>
</feature>
<feature type="domain" description="TonB-dependent receptor plug" evidence="14">
    <location>
        <begin position="73"/>
        <end position="177"/>
    </location>
</feature>
<evidence type="ECO:0000313" key="15">
    <source>
        <dbReference type="EMBL" id="TCM63699.1"/>
    </source>
</evidence>
<dbReference type="InterPro" id="IPR036942">
    <property type="entry name" value="Beta-barrel_TonB_sf"/>
</dbReference>
<dbReference type="PANTHER" id="PTHR30069">
    <property type="entry name" value="TONB-DEPENDENT OUTER MEMBRANE RECEPTOR"/>
    <property type="match status" value="1"/>
</dbReference>
<evidence type="ECO:0000256" key="5">
    <source>
        <dbReference type="ARBA" id="ARBA00022692"/>
    </source>
</evidence>
<dbReference type="Gene3D" id="2.170.130.10">
    <property type="entry name" value="TonB-dependent receptor, plug domain"/>
    <property type="match status" value="1"/>
</dbReference>
<dbReference type="Proteomes" id="UP000294963">
    <property type="component" value="Unassembled WGS sequence"/>
</dbReference>